<evidence type="ECO:0000313" key="3">
    <source>
        <dbReference type="Proteomes" id="UP000712080"/>
    </source>
</evidence>
<evidence type="ECO:0000313" key="2">
    <source>
        <dbReference type="EMBL" id="NMH28046.1"/>
    </source>
</evidence>
<name>A0A972JGC2_9FLAO</name>
<keyword evidence="3" id="KW-1185">Reference proteome</keyword>
<dbReference type="InterPro" id="IPR025632">
    <property type="entry name" value="DUF4290"/>
</dbReference>
<protein>
    <submittedName>
        <fullName evidence="2">DUF4290 domain-containing protein</fullName>
    </submittedName>
</protein>
<dbReference type="EMBL" id="JAAMPU010000104">
    <property type="protein sequence ID" value="NMH28046.1"/>
    <property type="molecule type" value="Genomic_DNA"/>
</dbReference>
<dbReference type="Proteomes" id="UP000712080">
    <property type="component" value="Unassembled WGS sequence"/>
</dbReference>
<sequence length="244" mass="28845">MKHEGKYQRENPHEVVFNLEYNAERSPLIIPEYGRHLQKLIDQATAIADREERNKAAKYIIQVMGSLNPHLRDVPDFQHKLWDQLFIMSDFKIDVDSPYPIPSREVLQLRPDPLKYPQRFPQYRFYGNNIQTMINVAIGWEDGEMKEALTKVIANHMKKMFLSWNKDTVTDEVIFEHLYEMSNGKLNLMESSEELLNMNEIMRTNNKISNKSMYAQQQNKTQQKSNNPKKNNGFKKNNNNRKPN</sequence>
<comment type="caution">
    <text evidence="2">The sequence shown here is derived from an EMBL/GenBank/DDBJ whole genome shotgun (WGS) entry which is preliminary data.</text>
</comment>
<dbReference type="Pfam" id="PF14123">
    <property type="entry name" value="DUF4290"/>
    <property type="match status" value="1"/>
</dbReference>
<dbReference type="RefSeq" id="WP_169527156.1">
    <property type="nucleotide sequence ID" value="NZ_JAAMPU010000104.1"/>
</dbReference>
<dbReference type="AlphaFoldDB" id="A0A972JGC2"/>
<organism evidence="2 3">
    <name type="scientific">Flavobacterium silvaticum</name>
    <dbReference type="NCBI Taxonomy" id="1852020"/>
    <lineage>
        <taxon>Bacteria</taxon>
        <taxon>Pseudomonadati</taxon>
        <taxon>Bacteroidota</taxon>
        <taxon>Flavobacteriia</taxon>
        <taxon>Flavobacteriales</taxon>
        <taxon>Flavobacteriaceae</taxon>
        <taxon>Flavobacterium</taxon>
    </lineage>
</organism>
<accession>A0A972JGC2</accession>
<evidence type="ECO:0000256" key="1">
    <source>
        <dbReference type="SAM" id="MobiDB-lite"/>
    </source>
</evidence>
<gene>
    <name evidence="2" type="ORF">G6047_08375</name>
</gene>
<reference evidence="2" key="1">
    <citation type="submission" date="2020-02" db="EMBL/GenBank/DDBJ databases">
        <title>Flavobacterium sp. genome.</title>
        <authorList>
            <person name="Jung H.S."/>
            <person name="Baek J.H."/>
            <person name="Jeon C.O."/>
        </authorList>
    </citation>
    <scope>NUCLEOTIDE SEQUENCE</scope>
    <source>
        <strain evidence="2">SE-s28</strain>
    </source>
</reference>
<proteinExistence type="predicted"/>
<feature type="region of interest" description="Disordered" evidence="1">
    <location>
        <begin position="214"/>
        <end position="244"/>
    </location>
</feature>
<feature type="compositionally biased region" description="Low complexity" evidence="1">
    <location>
        <begin position="216"/>
        <end position="244"/>
    </location>
</feature>